<sequence>MEIPKTAFAPADPGEPSFLTLLPPEIRNRIYEILFKRDGHVLLHDPSAVYRSEPKKSEHAFDGTYYDWVYSYRLHCDKLIIKGGEFRHDFHQSISLMRVCRQIYHEAADILYGHNTFMFSRIEGHISGHTDYSQLMHAGRWLSRLGSQIVLLQSVVVDVDTMCLGSCRCDAEFDLLPLTRLIWASSDLRGVIEFGCSGRAKLSRVQTNLLPIRLTETLNNVLTALAITDVLDTKRYDFSNRLLDSIIISPFENIGQVVFHQDLNHNEMPCMEFALSDEGSTLTPTPAGKQRLERLPPIILTKILEYAWTSSDEITFDLDRHAASGLHLNLLQVCASMRKALSLSGRITQRHSVVIQTTSTEPVTNFNEFTKLRDLIYTDVDWIPHEYSAEVFSHLVLVSPHQDSKPLELLLHFSLDHPASLSELRINLREAMILLCYPSLHPKAMLRVTLEYQLGTRTHRQESIFSVAKLQRKLFLFLSEFLSQTPSCAKFPSGTENDLIHPLPNLWVDGHGNIVAASCYGQSCETEHTGRSGLKLNEWSTVELQIQGYEWASTFTGETSISKQQMMGTNYGVWNDELSKQFVPVWCALRSCHWKDWPQKNPTDTLLELH</sequence>
<keyword evidence="3" id="KW-1185">Reference proteome</keyword>
<proteinExistence type="predicted"/>
<dbReference type="Pfam" id="PF24864">
    <property type="entry name" value="DUF7730"/>
    <property type="match status" value="1"/>
</dbReference>
<dbReference type="OrthoDB" id="5413827at2759"/>
<organism evidence="2 3">
    <name type="scientific">Plenodomus tracheiphilus IPT5</name>
    <dbReference type="NCBI Taxonomy" id="1408161"/>
    <lineage>
        <taxon>Eukaryota</taxon>
        <taxon>Fungi</taxon>
        <taxon>Dikarya</taxon>
        <taxon>Ascomycota</taxon>
        <taxon>Pezizomycotina</taxon>
        <taxon>Dothideomycetes</taxon>
        <taxon>Pleosporomycetidae</taxon>
        <taxon>Pleosporales</taxon>
        <taxon>Pleosporineae</taxon>
        <taxon>Leptosphaeriaceae</taxon>
        <taxon>Plenodomus</taxon>
    </lineage>
</organism>
<reference evidence="2" key="1">
    <citation type="submission" date="2020-01" db="EMBL/GenBank/DDBJ databases">
        <authorList>
            <consortium name="DOE Joint Genome Institute"/>
            <person name="Haridas S."/>
            <person name="Albert R."/>
            <person name="Binder M."/>
            <person name="Bloem J."/>
            <person name="Labutti K."/>
            <person name="Salamov A."/>
            <person name="Andreopoulos B."/>
            <person name="Baker S.E."/>
            <person name="Barry K."/>
            <person name="Bills G."/>
            <person name="Bluhm B.H."/>
            <person name="Cannon C."/>
            <person name="Castanera R."/>
            <person name="Culley D.E."/>
            <person name="Daum C."/>
            <person name="Ezra D."/>
            <person name="Gonzalez J.B."/>
            <person name="Henrissat B."/>
            <person name="Kuo A."/>
            <person name="Liang C."/>
            <person name="Lipzen A."/>
            <person name="Lutzoni F."/>
            <person name="Magnuson J."/>
            <person name="Mondo S."/>
            <person name="Nolan M."/>
            <person name="Ohm R."/>
            <person name="Pangilinan J."/>
            <person name="Park H.-J."/>
            <person name="Ramirez L."/>
            <person name="Alfaro M."/>
            <person name="Sun H."/>
            <person name="Tritt A."/>
            <person name="Yoshinaga Y."/>
            <person name="Zwiers L.-H."/>
            <person name="Turgeon B.G."/>
            <person name="Goodwin S.B."/>
            <person name="Spatafora J.W."/>
            <person name="Crous P.W."/>
            <person name="Grigoriev I.V."/>
        </authorList>
    </citation>
    <scope>NUCLEOTIDE SEQUENCE</scope>
    <source>
        <strain evidence="2">IPT5</strain>
    </source>
</reference>
<protein>
    <recommendedName>
        <fullName evidence="1">DUF7730 domain-containing protein</fullName>
    </recommendedName>
</protein>
<name>A0A6A7BGT5_9PLEO</name>
<evidence type="ECO:0000259" key="1">
    <source>
        <dbReference type="Pfam" id="PF24864"/>
    </source>
</evidence>
<gene>
    <name evidence="2" type="ORF">T440DRAFT_311174</name>
</gene>
<dbReference type="PANTHER" id="PTHR42085:SF1">
    <property type="entry name" value="F-BOX DOMAIN-CONTAINING PROTEIN"/>
    <property type="match status" value="1"/>
</dbReference>
<dbReference type="InterPro" id="IPR056632">
    <property type="entry name" value="DUF7730"/>
</dbReference>
<feature type="domain" description="DUF7730" evidence="1">
    <location>
        <begin position="17"/>
        <end position="123"/>
    </location>
</feature>
<dbReference type="Proteomes" id="UP000799423">
    <property type="component" value="Unassembled WGS sequence"/>
</dbReference>
<evidence type="ECO:0000313" key="3">
    <source>
        <dbReference type="Proteomes" id="UP000799423"/>
    </source>
</evidence>
<dbReference type="AlphaFoldDB" id="A0A6A7BGT5"/>
<accession>A0A6A7BGT5</accession>
<dbReference type="EMBL" id="MU006295">
    <property type="protein sequence ID" value="KAF2853599.1"/>
    <property type="molecule type" value="Genomic_DNA"/>
</dbReference>
<evidence type="ECO:0000313" key="2">
    <source>
        <dbReference type="EMBL" id="KAF2853599.1"/>
    </source>
</evidence>
<dbReference type="InterPro" id="IPR038883">
    <property type="entry name" value="AN11006-like"/>
</dbReference>
<dbReference type="PANTHER" id="PTHR42085">
    <property type="entry name" value="F-BOX DOMAIN-CONTAINING PROTEIN"/>
    <property type="match status" value="1"/>
</dbReference>